<dbReference type="PANTHER" id="PTHR43227">
    <property type="entry name" value="BLL4140 PROTEIN"/>
    <property type="match status" value="1"/>
</dbReference>
<accession>A0A177ZID7</accession>
<feature type="transmembrane region" description="Helical" evidence="7">
    <location>
        <begin position="87"/>
        <end position="106"/>
    </location>
</feature>
<dbReference type="InterPro" id="IPR000515">
    <property type="entry name" value="MetI-like"/>
</dbReference>
<evidence type="ECO:0000256" key="1">
    <source>
        <dbReference type="ARBA" id="ARBA00004651"/>
    </source>
</evidence>
<keyword evidence="10" id="KW-1185">Reference proteome</keyword>
<comment type="similarity">
    <text evidence="7">Belongs to the binding-protein-dependent transport system permease family.</text>
</comment>
<dbReference type="Proteomes" id="UP000077881">
    <property type="component" value="Unassembled WGS sequence"/>
</dbReference>
<keyword evidence="4 7" id="KW-0812">Transmembrane</keyword>
<feature type="transmembrane region" description="Helical" evidence="7">
    <location>
        <begin position="222"/>
        <end position="242"/>
    </location>
</feature>
<evidence type="ECO:0000256" key="4">
    <source>
        <dbReference type="ARBA" id="ARBA00022692"/>
    </source>
</evidence>
<dbReference type="GO" id="GO:0005886">
    <property type="term" value="C:plasma membrane"/>
    <property type="evidence" value="ECO:0007669"/>
    <property type="project" value="UniProtKB-SubCell"/>
</dbReference>
<keyword evidence="2 7" id="KW-0813">Transport</keyword>
<dbReference type="InterPro" id="IPR050809">
    <property type="entry name" value="UgpAE/MalFG_permease"/>
</dbReference>
<dbReference type="Pfam" id="PF00528">
    <property type="entry name" value="BPD_transp_1"/>
    <property type="match status" value="1"/>
</dbReference>
<dbReference type="CDD" id="cd06261">
    <property type="entry name" value="TM_PBP2"/>
    <property type="match status" value="1"/>
</dbReference>
<feature type="transmembrane region" description="Helical" evidence="7">
    <location>
        <begin position="274"/>
        <end position="295"/>
    </location>
</feature>
<dbReference type="SUPFAM" id="SSF161098">
    <property type="entry name" value="MetI-like"/>
    <property type="match status" value="1"/>
</dbReference>
<feature type="transmembrane region" description="Helical" evidence="7">
    <location>
        <begin position="20"/>
        <end position="39"/>
    </location>
</feature>
<feature type="domain" description="ABC transmembrane type-1" evidence="8">
    <location>
        <begin position="81"/>
        <end position="295"/>
    </location>
</feature>
<evidence type="ECO:0000313" key="10">
    <source>
        <dbReference type="Proteomes" id="UP000077881"/>
    </source>
</evidence>
<evidence type="ECO:0000313" key="9">
    <source>
        <dbReference type="EMBL" id="OAK67239.1"/>
    </source>
</evidence>
<dbReference type="GO" id="GO:0055085">
    <property type="term" value="P:transmembrane transport"/>
    <property type="evidence" value="ECO:0007669"/>
    <property type="project" value="InterPro"/>
</dbReference>
<dbReference type="RefSeq" id="WP_057983761.1">
    <property type="nucleotide sequence ID" value="NZ_LDJR01000061.1"/>
</dbReference>
<sequence>MPIIEPEKKENFVQYFKHNYALYLFLVPAVVLTIIFNYIPMYGAVIAFKDFSPMKGILGSDWVGFKHFKDFLTSPNFLNIFMNTIKLSSFDLLIGFPVPIILALMLNQVRRAKIKKNIQLILYAPNFISVVIITGMIFILFSPTGPVNTLLSFFTDKPIPFMTSPDTFRTIYISSGIWQSAGWASIIYVAALANVDPQLHDAATIDGASLIQRIIHIDLPTLKPVIAVLLILAIGGIMSIGFEKAYLLQTSMNLPTSEIIPTYVYKRGLQAGDYAYSTAVGLFNTVINVVLLIVANKVVKKLSDGESLY</sequence>
<dbReference type="STRING" id="217031.ABB05_21545"/>
<name>A0A177ZID7_9BACI</name>
<feature type="transmembrane region" description="Helical" evidence="7">
    <location>
        <begin position="171"/>
        <end position="191"/>
    </location>
</feature>
<organism evidence="9 10">
    <name type="scientific">Lederbergia galactosidilytica</name>
    <dbReference type="NCBI Taxonomy" id="217031"/>
    <lineage>
        <taxon>Bacteria</taxon>
        <taxon>Bacillati</taxon>
        <taxon>Bacillota</taxon>
        <taxon>Bacilli</taxon>
        <taxon>Bacillales</taxon>
        <taxon>Bacillaceae</taxon>
        <taxon>Lederbergia</taxon>
    </lineage>
</organism>
<evidence type="ECO:0000256" key="5">
    <source>
        <dbReference type="ARBA" id="ARBA00022989"/>
    </source>
</evidence>
<feature type="transmembrane region" description="Helical" evidence="7">
    <location>
        <begin position="118"/>
        <end position="141"/>
    </location>
</feature>
<comment type="caution">
    <text evidence="9">The sequence shown here is derived from an EMBL/GenBank/DDBJ whole genome shotgun (WGS) entry which is preliminary data.</text>
</comment>
<evidence type="ECO:0000256" key="7">
    <source>
        <dbReference type="RuleBase" id="RU363032"/>
    </source>
</evidence>
<evidence type="ECO:0000259" key="8">
    <source>
        <dbReference type="PROSITE" id="PS50928"/>
    </source>
</evidence>
<keyword evidence="3" id="KW-1003">Cell membrane</keyword>
<keyword evidence="5 7" id="KW-1133">Transmembrane helix</keyword>
<dbReference type="InterPro" id="IPR035906">
    <property type="entry name" value="MetI-like_sf"/>
</dbReference>
<dbReference type="EMBL" id="LDJR01000061">
    <property type="protein sequence ID" value="OAK67239.1"/>
    <property type="molecule type" value="Genomic_DNA"/>
</dbReference>
<evidence type="ECO:0000256" key="3">
    <source>
        <dbReference type="ARBA" id="ARBA00022475"/>
    </source>
</evidence>
<proteinExistence type="inferred from homology"/>
<dbReference type="PATRIC" id="fig|217031.6.peg.4680"/>
<keyword evidence="6 7" id="KW-0472">Membrane</keyword>
<gene>
    <name evidence="9" type="ORF">ABB05_21545</name>
</gene>
<dbReference type="PANTHER" id="PTHR43227:SF11">
    <property type="entry name" value="BLL4140 PROTEIN"/>
    <property type="match status" value="1"/>
</dbReference>
<dbReference type="Gene3D" id="1.10.3720.10">
    <property type="entry name" value="MetI-like"/>
    <property type="match status" value="1"/>
</dbReference>
<reference evidence="9 10" key="1">
    <citation type="submission" date="2015-05" db="EMBL/GenBank/DDBJ databases">
        <title>Comparison of genome.</title>
        <authorList>
            <person name="Zheng Z."/>
            <person name="Sun M."/>
        </authorList>
    </citation>
    <scope>NUCLEOTIDE SEQUENCE [LARGE SCALE GENOMIC DNA]</scope>
    <source>
        <strain evidence="9 10">G25-74</strain>
    </source>
</reference>
<comment type="subcellular location">
    <subcellularLocation>
        <location evidence="1 7">Cell membrane</location>
        <topology evidence="1 7">Multi-pass membrane protein</topology>
    </subcellularLocation>
</comment>
<evidence type="ECO:0000256" key="6">
    <source>
        <dbReference type="ARBA" id="ARBA00023136"/>
    </source>
</evidence>
<dbReference type="OrthoDB" id="9785836at2"/>
<dbReference type="PROSITE" id="PS50928">
    <property type="entry name" value="ABC_TM1"/>
    <property type="match status" value="1"/>
</dbReference>
<dbReference type="AlphaFoldDB" id="A0A177ZID7"/>
<evidence type="ECO:0000256" key="2">
    <source>
        <dbReference type="ARBA" id="ARBA00022448"/>
    </source>
</evidence>
<protein>
    <submittedName>
        <fullName evidence="9">ABC transporter permease</fullName>
    </submittedName>
</protein>